<name>A0ACB7TEC1_HYAAI</name>
<comment type="caution">
    <text evidence="1">The sequence shown here is derived from an EMBL/GenBank/DDBJ whole genome shotgun (WGS) entry which is preliminary data.</text>
</comment>
<evidence type="ECO:0000313" key="1">
    <source>
        <dbReference type="EMBL" id="KAH6945165.1"/>
    </source>
</evidence>
<proteinExistence type="predicted"/>
<organism evidence="1 2">
    <name type="scientific">Hyalomma asiaticum</name>
    <name type="common">Tick</name>
    <dbReference type="NCBI Taxonomy" id="266040"/>
    <lineage>
        <taxon>Eukaryota</taxon>
        <taxon>Metazoa</taxon>
        <taxon>Ecdysozoa</taxon>
        <taxon>Arthropoda</taxon>
        <taxon>Chelicerata</taxon>
        <taxon>Arachnida</taxon>
        <taxon>Acari</taxon>
        <taxon>Parasitiformes</taxon>
        <taxon>Ixodida</taxon>
        <taxon>Ixodoidea</taxon>
        <taxon>Ixodidae</taxon>
        <taxon>Hyalomminae</taxon>
        <taxon>Hyalomma</taxon>
    </lineage>
</organism>
<gene>
    <name evidence="1" type="ORF">HPB50_007464</name>
</gene>
<dbReference type="Proteomes" id="UP000821845">
    <property type="component" value="Chromosome 1"/>
</dbReference>
<sequence>MHTLGDGERDGHEPPSTISTVVLELQRDILPTQQSVLGSGQAVQVSISFLIVLGQAEQRLQPWPRQGRPVLRSSSGRAGPPSGIIGHRNCQASKLRPVRI</sequence>
<dbReference type="EMBL" id="CM023481">
    <property type="protein sequence ID" value="KAH6945165.1"/>
    <property type="molecule type" value="Genomic_DNA"/>
</dbReference>
<evidence type="ECO:0000313" key="2">
    <source>
        <dbReference type="Proteomes" id="UP000821845"/>
    </source>
</evidence>
<protein>
    <submittedName>
        <fullName evidence="1">Uncharacterized protein</fullName>
    </submittedName>
</protein>
<keyword evidence="2" id="KW-1185">Reference proteome</keyword>
<accession>A0ACB7TEC1</accession>
<reference evidence="1" key="1">
    <citation type="submission" date="2020-05" db="EMBL/GenBank/DDBJ databases">
        <title>Large-scale comparative analyses of tick genomes elucidate their genetic diversity and vector capacities.</title>
        <authorList>
            <person name="Jia N."/>
            <person name="Wang J."/>
            <person name="Shi W."/>
            <person name="Du L."/>
            <person name="Sun Y."/>
            <person name="Zhan W."/>
            <person name="Jiang J."/>
            <person name="Wang Q."/>
            <person name="Zhang B."/>
            <person name="Ji P."/>
            <person name="Sakyi L.B."/>
            <person name="Cui X."/>
            <person name="Yuan T."/>
            <person name="Jiang B."/>
            <person name="Yang W."/>
            <person name="Lam T.T.-Y."/>
            <person name="Chang Q."/>
            <person name="Ding S."/>
            <person name="Wang X."/>
            <person name="Zhu J."/>
            <person name="Ruan X."/>
            <person name="Zhao L."/>
            <person name="Wei J."/>
            <person name="Que T."/>
            <person name="Du C."/>
            <person name="Cheng J."/>
            <person name="Dai P."/>
            <person name="Han X."/>
            <person name="Huang E."/>
            <person name="Gao Y."/>
            <person name="Liu J."/>
            <person name="Shao H."/>
            <person name="Ye R."/>
            <person name="Li L."/>
            <person name="Wei W."/>
            <person name="Wang X."/>
            <person name="Wang C."/>
            <person name="Yang T."/>
            <person name="Huo Q."/>
            <person name="Li W."/>
            <person name="Guo W."/>
            <person name="Chen H."/>
            <person name="Zhou L."/>
            <person name="Ni X."/>
            <person name="Tian J."/>
            <person name="Zhou Y."/>
            <person name="Sheng Y."/>
            <person name="Liu T."/>
            <person name="Pan Y."/>
            <person name="Xia L."/>
            <person name="Li J."/>
            <person name="Zhao F."/>
            <person name="Cao W."/>
        </authorList>
    </citation>
    <scope>NUCLEOTIDE SEQUENCE</scope>
    <source>
        <strain evidence="1">Hyas-2018</strain>
    </source>
</reference>